<dbReference type="OrthoDB" id="272235at2"/>
<proteinExistence type="predicted"/>
<keyword evidence="2" id="KW-1185">Reference proteome</keyword>
<dbReference type="AlphaFoldDB" id="A0A4Y8RMM4"/>
<dbReference type="EMBL" id="SOZD01000002">
    <property type="protein sequence ID" value="TFF24838.1"/>
    <property type="molecule type" value="Genomic_DNA"/>
</dbReference>
<protein>
    <submittedName>
        <fullName evidence="1">Nucleoside-diphosphate sugar epimerase</fullName>
    </submittedName>
</protein>
<dbReference type="Proteomes" id="UP000298179">
    <property type="component" value="Unassembled WGS sequence"/>
</dbReference>
<evidence type="ECO:0000313" key="2">
    <source>
        <dbReference type="Proteomes" id="UP000298179"/>
    </source>
</evidence>
<comment type="caution">
    <text evidence="1">The sequence shown here is derived from an EMBL/GenBank/DDBJ whole genome shotgun (WGS) entry which is preliminary data.</text>
</comment>
<accession>A0A4Y8RMM4</accession>
<reference evidence="1 2" key="1">
    <citation type="submission" date="2019-03" db="EMBL/GenBank/DDBJ databases">
        <title>Jiella endophytica sp. nov., a novel endophytic bacterium isolated from root of Ficus microcarpa Linn. f.</title>
        <authorList>
            <person name="Tuo L."/>
        </authorList>
    </citation>
    <scope>NUCLEOTIDE SEQUENCE [LARGE SCALE GENOMIC DNA]</scope>
    <source>
        <strain evidence="1 2">CBS5Q-3</strain>
    </source>
</reference>
<dbReference type="PANTHER" id="PTHR33986">
    <property type="entry name" value="OS02G0535700 PROTEIN"/>
    <property type="match status" value="1"/>
</dbReference>
<organism evidence="1 2">
    <name type="scientific">Jiella endophytica</name>
    <dbReference type="NCBI Taxonomy" id="2558362"/>
    <lineage>
        <taxon>Bacteria</taxon>
        <taxon>Pseudomonadati</taxon>
        <taxon>Pseudomonadota</taxon>
        <taxon>Alphaproteobacteria</taxon>
        <taxon>Hyphomicrobiales</taxon>
        <taxon>Aurantimonadaceae</taxon>
        <taxon>Jiella</taxon>
    </lineage>
</organism>
<sequence length="318" mass="35642">MTMALRAWTVCDPKAGTLTQSLGVARQFDPEPHRVLLDGWLPKWRRGLFSPYRRIEKPEPDLIVSCGSIAPRHVFAIAEACRKRPFLVHLQPYEGSGRDRYDLVFAGRHDLRRIENPPANYREMLGAPHQISAAMLKALRPAARARWAPSGGPVVTVLVGGPTKAYDYGEERIEALLSAIRGFSAEGRTVLASPSRRTPEALLDRLLSARDDGITVWDRTGDNPYKEFVAAADAFLVTRDSVTMPSEVATTGRPVFIFDLAAVPGEKFEEFEWFHRDLSETLGLTRPFEGRLYDYAYEAPDESRRIAGIIREEMAMQG</sequence>
<gene>
    <name evidence="1" type="ORF">E3C22_05425</name>
</gene>
<dbReference type="SUPFAM" id="SSF53756">
    <property type="entry name" value="UDP-Glycosyltransferase/glycogen phosphorylase"/>
    <property type="match status" value="1"/>
</dbReference>
<dbReference type="PANTHER" id="PTHR33986:SF15">
    <property type="entry name" value="MITOCHONDRIAL FISSION PROTEIN ELM1"/>
    <property type="match status" value="1"/>
</dbReference>
<evidence type="ECO:0000313" key="1">
    <source>
        <dbReference type="EMBL" id="TFF24838.1"/>
    </source>
</evidence>
<name>A0A4Y8RMM4_9HYPH</name>
<dbReference type="InterPro" id="IPR009367">
    <property type="entry name" value="Elm1-like"/>
</dbReference>
<dbReference type="Pfam" id="PF06258">
    <property type="entry name" value="Mito_fiss_Elm1"/>
    <property type="match status" value="1"/>
</dbReference>